<evidence type="ECO:0000313" key="2">
    <source>
        <dbReference type="EMBL" id="KAJ2680184.1"/>
    </source>
</evidence>
<comment type="caution">
    <text evidence="2">The sequence shown here is derived from an EMBL/GenBank/DDBJ whole genome shotgun (WGS) entry which is preliminary data.</text>
</comment>
<evidence type="ECO:0000256" key="1">
    <source>
        <dbReference type="SAM" id="MobiDB-lite"/>
    </source>
</evidence>
<feature type="compositionally biased region" description="Polar residues" evidence="1">
    <location>
        <begin position="204"/>
        <end position="220"/>
    </location>
</feature>
<feature type="compositionally biased region" description="Polar residues" evidence="1">
    <location>
        <begin position="330"/>
        <end position="341"/>
    </location>
</feature>
<feature type="region of interest" description="Disordered" evidence="1">
    <location>
        <begin position="776"/>
        <end position="803"/>
    </location>
</feature>
<feature type="region of interest" description="Disordered" evidence="1">
    <location>
        <begin position="238"/>
        <end position="273"/>
    </location>
</feature>
<dbReference type="EMBL" id="JANBTW010000006">
    <property type="protein sequence ID" value="KAJ2680184.1"/>
    <property type="molecule type" value="Genomic_DNA"/>
</dbReference>
<feature type="region of interest" description="Disordered" evidence="1">
    <location>
        <begin position="570"/>
        <end position="727"/>
    </location>
</feature>
<evidence type="ECO:0000313" key="3">
    <source>
        <dbReference type="Proteomes" id="UP001151518"/>
    </source>
</evidence>
<feature type="compositionally biased region" description="Basic and acidic residues" evidence="1">
    <location>
        <begin position="621"/>
        <end position="636"/>
    </location>
</feature>
<protein>
    <submittedName>
        <fullName evidence="2">Uncharacterized protein</fullName>
    </submittedName>
</protein>
<gene>
    <name evidence="2" type="ORF">GGI25_000777</name>
</gene>
<feature type="region of interest" description="Disordered" evidence="1">
    <location>
        <begin position="327"/>
        <end position="352"/>
    </location>
</feature>
<feature type="region of interest" description="Disordered" evidence="1">
    <location>
        <begin position="119"/>
        <end position="154"/>
    </location>
</feature>
<feature type="compositionally biased region" description="Basic and acidic residues" evidence="1">
    <location>
        <begin position="776"/>
        <end position="785"/>
    </location>
</feature>
<feature type="compositionally biased region" description="Polar residues" evidence="1">
    <location>
        <begin position="585"/>
        <end position="599"/>
    </location>
</feature>
<reference evidence="2" key="1">
    <citation type="submission" date="2022-07" db="EMBL/GenBank/DDBJ databases">
        <title>Phylogenomic reconstructions and comparative analyses of Kickxellomycotina fungi.</title>
        <authorList>
            <person name="Reynolds N.K."/>
            <person name="Stajich J.E."/>
            <person name="Barry K."/>
            <person name="Grigoriev I.V."/>
            <person name="Crous P."/>
            <person name="Smith M.E."/>
        </authorList>
    </citation>
    <scope>NUCLEOTIDE SEQUENCE</scope>
    <source>
        <strain evidence="2">NRRL 3115</strain>
    </source>
</reference>
<dbReference type="Proteomes" id="UP001151518">
    <property type="component" value="Unassembled WGS sequence"/>
</dbReference>
<name>A0A9W8L0M1_9FUNG</name>
<dbReference type="AlphaFoldDB" id="A0A9W8L0M1"/>
<feature type="region of interest" description="Disordered" evidence="1">
    <location>
        <begin position="196"/>
        <end position="221"/>
    </location>
</feature>
<organism evidence="2 3">
    <name type="scientific">Coemansia spiralis</name>
    <dbReference type="NCBI Taxonomy" id="417178"/>
    <lineage>
        <taxon>Eukaryota</taxon>
        <taxon>Fungi</taxon>
        <taxon>Fungi incertae sedis</taxon>
        <taxon>Zoopagomycota</taxon>
        <taxon>Kickxellomycotina</taxon>
        <taxon>Kickxellomycetes</taxon>
        <taxon>Kickxellales</taxon>
        <taxon>Kickxellaceae</taxon>
        <taxon>Coemansia</taxon>
    </lineage>
</organism>
<feature type="region of interest" description="Disordered" evidence="1">
    <location>
        <begin position="505"/>
        <end position="529"/>
    </location>
</feature>
<sequence length="984" mass="107749">MENSASSAPPLSWDKDEMIDIKSRLLRFRNGTVFENSSNGAALKFYLGSFLAKNYVRRAINRNGGKVLDRTQKHLTDFTLESRVPRYSGKGVIPYYHPRLVLDSLEAGRVLDPERYKLEGQQTQQNQTTHPEADAINSTDGSTNIESTQPTGDKDLRLMRDLQGLLNYNVSDSEDGMEVDLDDSLMDSFLSSHSRDLSDFPLNSVDSPGGQSTGSLNISDNDYRVKMNLDASAQDLRTLASKSKTPNPPKRNTEVRAPNDPSSAPQLRNGPTYISPKMRVRMLESPTFNLQRSFENDSNGQRQVPKRAALISSASSSFIAARSIFESSSQAEGTKSRTPNSPELEMPVSQAPMTDNFEFIQAKEDSDELNVIDSLPENNKENKLSNVNLLYTDSSDEEHSDPQELLAAHTSTPLSQIPTSHIGTDDSGAEIEETKETAAEATELSVAQLEEQAEKALHVLGKRRRTRNAGSGYGGRALPVFIAKDKQNSMPDLENGLQTPASLQTTNSKSFNLGGARTPNSARPRLRVRPWSASKRIRISNSDSPEQDPVASNLSILYGQLSAPVVSDKLPLSDSETAGKPYSAKSLSPQEVQQLQPNTGAGEDDTVPLPVAPNSPALSKPAEDSSAREVTEERILHTSQEIGASEIPAPEGSDSESEMPESIEVAMSSPELFGSASVNSKEDANETPKPLESIYESEAENAANDSGEEENWQAASDVLVDESSEEQWRPEISDVPFVARPSKVATPLPLKQLQISKPATTVAKSNGLLLPLDATQNEKKNEEASGSKTQPIPSRQRRLSTSRPPTICQRLIQLNQLSNGQSGLGIQITSGFNQQSGLLGLIGGGRSFTHLTNAFSVPPSPARRAAFSGTMRVFGEGAPDLTDSDRLGYMRKMKGLIQGTNTTTKEALRILYFFTGDWIGARRYIVDSCTMLPEHNSCMWTPEEDEVLLQGLNSKTMEELRERKGNVEVYRRLQFLNTFHGVKS</sequence>
<proteinExistence type="predicted"/>
<accession>A0A9W8L0M1</accession>
<dbReference type="OrthoDB" id="5578978at2759"/>
<feature type="compositionally biased region" description="Polar residues" evidence="1">
    <location>
        <begin position="120"/>
        <end position="151"/>
    </location>
</feature>